<dbReference type="AlphaFoldDB" id="A0A078B636"/>
<dbReference type="InterPro" id="IPR011992">
    <property type="entry name" value="EF-hand-dom_pair"/>
</dbReference>
<evidence type="ECO:0000259" key="17">
    <source>
        <dbReference type="PROSITE" id="PS50222"/>
    </source>
</evidence>
<comment type="cofactor">
    <cofactor evidence="1">
        <name>Mg(2+)</name>
        <dbReference type="ChEBI" id="CHEBI:18420"/>
    </cofactor>
</comment>
<evidence type="ECO:0000256" key="13">
    <source>
        <dbReference type="ARBA" id="ARBA00047899"/>
    </source>
</evidence>
<dbReference type="FunFam" id="1.10.510.10:FF:000571">
    <property type="entry name" value="Maternal embryonic leucine zipper kinase"/>
    <property type="match status" value="1"/>
</dbReference>
<dbReference type="SMART" id="SM00220">
    <property type="entry name" value="S_TKc"/>
    <property type="match status" value="1"/>
</dbReference>
<dbReference type="EC" id="2.7.11.1" evidence="3"/>
<dbReference type="OMA" id="QMFHHMD"/>
<feature type="domain" description="Protein kinase" evidence="16">
    <location>
        <begin position="51"/>
        <end position="312"/>
    </location>
</feature>
<keyword evidence="6" id="KW-0479">Metal-binding</keyword>
<dbReference type="GO" id="GO:0005524">
    <property type="term" value="F:ATP binding"/>
    <property type="evidence" value="ECO:0007669"/>
    <property type="project" value="UniProtKB-UniRule"/>
</dbReference>
<dbReference type="PROSITE" id="PS50222">
    <property type="entry name" value="EF_HAND_2"/>
    <property type="match status" value="4"/>
</dbReference>
<comment type="similarity">
    <text evidence="12">Belongs to the protein kinase superfamily. Ser/Thr protein kinase family. CDPK subfamily.</text>
</comment>
<accession>A0A078B636</accession>
<evidence type="ECO:0000256" key="6">
    <source>
        <dbReference type="ARBA" id="ARBA00022723"/>
    </source>
</evidence>
<keyword evidence="8 15" id="KW-0547">Nucleotide-binding</keyword>
<keyword evidence="7" id="KW-0677">Repeat</keyword>
<evidence type="ECO:0000256" key="3">
    <source>
        <dbReference type="ARBA" id="ARBA00012513"/>
    </source>
</evidence>
<keyword evidence="19" id="KW-1185">Reference proteome</keyword>
<comment type="subunit">
    <text evidence="2">Monomer.</text>
</comment>
<evidence type="ECO:0000256" key="14">
    <source>
        <dbReference type="ARBA" id="ARBA00048679"/>
    </source>
</evidence>
<keyword evidence="5" id="KW-0808">Transferase</keyword>
<dbReference type="SMART" id="SM00054">
    <property type="entry name" value="EFh"/>
    <property type="match status" value="4"/>
</dbReference>
<dbReference type="PANTHER" id="PTHR24349">
    <property type="entry name" value="SERINE/THREONINE-PROTEIN KINASE"/>
    <property type="match status" value="1"/>
</dbReference>
<dbReference type="InterPro" id="IPR018247">
    <property type="entry name" value="EF_Hand_1_Ca_BS"/>
</dbReference>
<feature type="domain" description="EF-hand" evidence="17">
    <location>
        <begin position="432"/>
        <end position="466"/>
    </location>
</feature>
<dbReference type="PROSITE" id="PS00018">
    <property type="entry name" value="EF_HAND_1"/>
    <property type="match status" value="2"/>
</dbReference>
<proteinExistence type="inferred from homology"/>
<feature type="domain" description="EF-hand" evidence="17">
    <location>
        <begin position="396"/>
        <end position="431"/>
    </location>
</feature>
<dbReference type="InterPro" id="IPR000719">
    <property type="entry name" value="Prot_kinase_dom"/>
</dbReference>
<dbReference type="Pfam" id="PF13499">
    <property type="entry name" value="EF-hand_7"/>
    <property type="match status" value="2"/>
</dbReference>
<dbReference type="PROSITE" id="PS00108">
    <property type="entry name" value="PROTEIN_KINASE_ST"/>
    <property type="match status" value="1"/>
</dbReference>
<evidence type="ECO:0000256" key="11">
    <source>
        <dbReference type="ARBA" id="ARBA00022840"/>
    </source>
</evidence>
<keyword evidence="10" id="KW-0106">Calcium</keyword>
<dbReference type="CDD" id="cd05117">
    <property type="entry name" value="STKc_CAMK"/>
    <property type="match status" value="1"/>
</dbReference>
<reference evidence="18 19" key="1">
    <citation type="submission" date="2014-06" db="EMBL/GenBank/DDBJ databases">
        <authorList>
            <person name="Swart Estienne"/>
        </authorList>
    </citation>
    <scope>NUCLEOTIDE SEQUENCE [LARGE SCALE GENOMIC DNA]</scope>
    <source>
        <strain evidence="18 19">130c</strain>
    </source>
</reference>
<dbReference type="InterPro" id="IPR017441">
    <property type="entry name" value="Protein_kinase_ATP_BS"/>
</dbReference>
<dbReference type="Pfam" id="PF00069">
    <property type="entry name" value="Pkinase"/>
    <property type="match status" value="1"/>
</dbReference>
<keyword evidence="9 18" id="KW-0418">Kinase</keyword>
<keyword evidence="4" id="KW-0723">Serine/threonine-protein kinase</keyword>
<evidence type="ECO:0000256" key="4">
    <source>
        <dbReference type="ARBA" id="ARBA00022527"/>
    </source>
</evidence>
<dbReference type="InterPro" id="IPR011009">
    <property type="entry name" value="Kinase-like_dom_sf"/>
</dbReference>
<dbReference type="GO" id="GO:0005509">
    <property type="term" value="F:calcium ion binding"/>
    <property type="evidence" value="ECO:0007669"/>
    <property type="project" value="InterPro"/>
</dbReference>
<name>A0A078B636_STYLE</name>
<keyword evidence="11 15" id="KW-0067">ATP-binding</keyword>
<protein>
    <recommendedName>
        <fullName evidence="3">non-specific serine/threonine protein kinase</fullName>
        <ecNumber evidence="3">2.7.11.1</ecNumber>
    </recommendedName>
</protein>
<evidence type="ECO:0000256" key="12">
    <source>
        <dbReference type="ARBA" id="ARBA00024334"/>
    </source>
</evidence>
<dbReference type="InterPro" id="IPR008271">
    <property type="entry name" value="Ser/Thr_kinase_AS"/>
</dbReference>
<dbReference type="FunFam" id="1.10.238.10:FF:000001">
    <property type="entry name" value="Calmodulin 1"/>
    <property type="match status" value="1"/>
</dbReference>
<evidence type="ECO:0000256" key="8">
    <source>
        <dbReference type="ARBA" id="ARBA00022741"/>
    </source>
</evidence>
<feature type="domain" description="EF-hand" evidence="17">
    <location>
        <begin position="358"/>
        <end position="393"/>
    </location>
</feature>
<feature type="domain" description="EF-hand" evidence="17">
    <location>
        <begin position="467"/>
        <end position="502"/>
    </location>
</feature>
<feature type="binding site" evidence="15">
    <location>
        <position position="80"/>
    </location>
    <ligand>
        <name>ATP</name>
        <dbReference type="ChEBI" id="CHEBI:30616"/>
    </ligand>
</feature>
<dbReference type="GO" id="GO:0004674">
    <property type="term" value="F:protein serine/threonine kinase activity"/>
    <property type="evidence" value="ECO:0007669"/>
    <property type="project" value="UniProtKB-KW"/>
</dbReference>
<evidence type="ECO:0000256" key="2">
    <source>
        <dbReference type="ARBA" id="ARBA00011245"/>
    </source>
</evidence>
<dbReference type="SUPFAM" id="SSF47473">
    <property type="entry name" value="EF-hand"/>
    <property type="match status" value="1"/>
</dbReference>
<dbReference type="Gene3D" id="1.10.510.10">
    <property type="entry name" value="Transferase(Phosphotransferase) domain 1"/>
    <property type="match status" value="1"/>
</dbReference>
<evidence type="ECO:0000256" key="1">
    <source>
        <dbReference type="ARBA" id="ARBA00001946"/>
    </source>
</evidence>
<dbReference type="CDD" id="cd00051">
    <property type="entry name" value="EFh"/>
    <property type="match status" value="2"/>
</dbReference>
<dbReference type="PROSITE" id="PS50011">
    <property type="entry name" value="PROTEIN_KINASE_DOM"/>
    <property type="match status" value="1"/>
</dbReference>
<evidence type="ECO:0000256" key="7">
    <source>
        <dbReference type="ARBA" id="ARBA00022737"/>
    </source>
</evidence>
<evidence type="ECO:0000256" key="5">
    <source>
        <dbReference type="ARBA" id="ARBA00022679"/>
    </source>
</evidence>
<evidence type="ECO:0000256" key="15">
    <source>
        <dbReference type="PROSITE-ProRule" id="PRU10141"/>
    </source>
</evidence>
<evidence type="ECO:0000256" key="10">
    <source>
        <dbReference type="ARBA" id="ARBA00022837"/>
    </source>
</evidence>
<evidence type="ECO:0000313" key="18">
    <source>
        <dbReference type="EMBL" id="CDW89975.1"/>
    </source>
</evidence>
<dbReference type="Proteomes" id="UP000039865">
    <property type="component" value="Unassembled WGS sequence"/>
</dbReference>
<dbReference type="InParanoid" id="A0A078B636"/>
<comment type="catalytic activity">
    <reaction evidence="13">
        <text>L-threonyl-[protein] + ATP = O-phospho-L-threonyl-[protein] + ADP + H(+)</text>
        <dbReference type="Rhea" id="RHEA:46608"/>
        <dbReference type="Rhea" id="RHEA-COMP:11060"/>
        <dbReference type="Rhea" id="RHEA-COMP:11605"/>
        <dbReference type="ChEBI" id="CHEBI:15378"/>
        <dbReference type="ChEBI" id="CHEBI:30013"/>
        <dbReference type="ChEBI" id="CHEBI:30616"/>
        <dbReference type="ChEBI" id="CHEBI:61977"/>
        <dbReference type="ChEBI" id="CHEBI:456216"/>
        <dbReference type="EC" id="2.7.11.1"/>
    </reaction>
</comment>
<gene>
    <name evidence="18" type="primary">Contig3817.g4082</name>
    <name evidence="18" type="ORF">STYLEM_19115</name>
</gene>
<evidence type="ECO:0000313" key="19">
    <source>
        <dbReference type="Proteomes" id="UP000039865"/>
    </source>
</evidence>
<dbReference type="SUPFAM" id="SSF56112">
    <property type="entry name" value="Protein kinase-like (PK-like)"/>
    <property type="match status" value="1"/>
</dbReference>
<sequence>MGGCTSTKAKVVKPSQNGGLVYTPRGTSIMYNLAMRDIKGFRKSDTVELHYEIKETIGRGSFGEVLKAVHIPSGDIRAIKIIEKKKIHKHDILVRLLLQEFQVLQETDHPHLMRIHEMMEDEKHYYIISELLEGGELYDRILKIKRFCERDAAIIIHQVLLGLNYMHKKNIVHRDIKPENILFETLDNKNLNIKITDFGFAQFYEPEKGGMTDTLGSPLYMAPEIIKKVKYDFKVDVWSMGVITYILLTGKPPFNGKSKDEIFLQVATKAVSFSDVIWGKVSSEALQFVKKCLTRDQRYRPSIEELLESDWIKNTIDRPVLTNDQLLDISNNLQKFRRYSSFQSGIMAYIMQFHEEYGEYDELRRIFLALDKTNDGKLTIEEIHEGLQQVLGKVKHKAREFEQIMVDLDKDCNGVIDYSEFLTAAVNKRRLLQEDNLQIAFQMIDSDKNGQLSIQELKDAFEIQNKKDEKLWKQIMNEVDKNKDGSISYEEFTDVMNKVVEINYRDLAKTVQKKLQQQINLSLQQGL</sequence>
<comment type="catalytic activity">
    <reaction evidence="14">
        <text>L-seryl-[protein] + ATP = O-phospho-L-seryl-[protein] + ADP + H(+)</text>
        <dbReference type="Rhea" id="RHEA:17989"/>
        <dbReference type="Rhea" id="RHEA-COMP:9863"/>
        <dbReference type="Rhea" id="RHEA-COMP:11604"/>
        <dbReference type="ChEBI" id="CHEBI:15378"/>
        <dbReference type="ChEBI" id="CHEBI:29999"/>
        <dbReference type="ChEBI" id="CHEBI:30616"/>
        <dbReference type="ChEBI" id="CHEBI:83421"/>
        <dbReference type="ChEBI" id="CHEBI:456216"/>
        <dbReference type="EC" id="2.7.11.1"/>
    </reaction>
</comment>
<dbReference type="EMBL" id="CCKQ01018037">
    <property type="protein sequence ID" value="CDW89975.1"/>
    <property type="molecule type" value="Genomic_DNA"/>
</dbReference>
<dbReference type="FunFam" id="3.30.200.20:FF:000315">
    <property type="entry name" value="Calcium-dependent protein kinase 3"/>
    <property type="match status" value="1"/>
</dbReference>
<evidence type="ECO:0000256" key="9">
    <source>
        <dbReference type="ARBA" id="ARBA00022777"/>
    </source>
</evidence>
<dbReference type="Gene3D" id="1.10.238.10">
    <property type="entry name" value="EF-hand"/>
    <property type="match status" value="2"/>
</dbReference>
<dbReference type="Gene3D" id="3.30.200.20">
    <property type="entry name" value="Phosphorylase Kinase, domain 1"/>
    <property type="match status" value="1"/>
</dbReference>
<organism evidence="18 19">
    <name type="scientific">Stylonychia lemnae</name>
    <name type="common">Ciliate</name>
    <dbReference type="NCBI Taxonomy" id="5949"/>
    <lineage>
        <taxon>Eukaryota</taxon>
        <taxon>Sar</taxon>
        <taxon>Alveolata</taxon>
        <taxon>Ciliophora</taxon>
        <taxon>Intramacronucleata</taxon>
        <taxon>Spirotrichea</taxon>
        <taxon>Stichotrichia</taxon>
        <taxon>Sporadotrichida</taxon>
        <taxon>Oxytrichidae</taxon>
        <taxon>Stylonychinae</taxon>
        <taxon>Stylonychia</taxon>
    </lineage>
</organism>
<dbReference type="InterPro" id="IPR002048">
    <property type="entry name" value="EF_hand_dom"/>
</dbReference>
<dbReference type="PROSITE" id="PS00107">
    <property type="entry name" value="PROTEIN_KINASE_ATP"/>
    <property type="match status" value="1"/>
</dbReference>
<dbReference type="OrthoDB" id="74764at2759"/>
<evidence type="ECO:0000259" key="16">
    <source>
        <dbReference type="PROSITE" id="PS50011"/>
    </source>
</evidence>
<dbReference type="InterPro" id="IPR050205">
    <property type="entry name" value="CDPK_Ser/Thr_kinases"/>
</dbReference>